<comment type="caution">
    <text evidence="8">The sequence shown here is derived from an EMBL/GenBank/DDBJ whole genome shotgun (WGS) entry which is preliminary data.</text>
</comment>
<gene>
    <name evidence="8" type="ORF">B0682_05975</name>
</gene>
<evidence type="ECO:0000256" key="1">
    <source>
        <dbReference type="ARBA" id="ARBA00022670"/>
    </source>
</evidence>
<dbReference type="Gene3D" id="3.40.140.10">
    <property type="entry name" value="Cytidine Deaminase, domain 2"/>
    <property type="match status" value="1"/>
</dbReference>
<keyword evidence="3" id="KW-0378">Hydrolase</keyword>
<keyword evidence="4" id="KW-0862">Zinc</keyword>
<dbReference type="NCBIfam" id="NF000642">
    <property type="entry name" value="PRK00024.1"/>
    <property type="match status" value="1"/>
</dbReference>
<dbReference type="Proteomes" id="UP000191094">
    <property type="component" value="Unassembled WGS sequence"/>
</dbReference>
<dbReference type="PROSITE" id="PS50249">
    <property type="entry name" value="MPN"/>
    <property type="match status" value="1"/>
</dbReference>
<dbReference type="GO" id="GO:0046872">
    <property type="term" value="F:metal ion binding"/>
    <property type="evidence" value="ECO:0007669"/>
    <property type="project" value="UniProtKB-KW"/>
</dbReference>
<dbReference type="OrthoDB" id="9804482at2"/>
<dbReference type="NCBIfam" id="TIGR00608">
    <property type="entry name" value="radc"/>
    <property type="match status" value="1"/>
</dbReference>
<dbReference type="CDD" id="cd08071">
    <property type="entry name" value="MPN_DUF2466"/>
    <property type="match status" value="1"/>
</dbReference>
<keyword evidence="1" id="KW-0645">Protease</keyword>
<proteinExistence type="inferred from homology"/>
<dbReference type="Pfam" id="PF20582">
    <property type="entry name" value="UPF0758_N"/>
    <property type="match status" value="1"/>
</dbReference>
<reference evidence="8 9" key="1">
    <citation type="submission" date="2017-02" db="EMBL/GenBank/DDBJ databases">
        <title>Draft genome sequence of Moraxella lincolnii CCUG 9405T type strain.</title>
        <authorList>
            <person name="Salva-Serra F."/>
            <person name="Engstrom-Jakobsson H."/>
            <person name="Thorell K."/>
            <person name="Jaen-Luchoro D."/>
            <person name="Gonzales-Siles L."/>
            <person name="Karlsson R."/>
            <person name="Yazdan S."/>
            <person name="Boulund F."/>
            <person name="Johnning A."/>
            <person name="Engstrand L."/>
            <person name="Kristiansson E."/>
            <person name="Moore E."/>
        </authorList>
    </citation>
    <scope>NUCLEOTIDE SEQUENCE [LARGE SCALE GENOMIC DNA]</scope>
    <source>
        <strain evidence="8 9">CCUG 9405</strain>
    </source>
</reference>
<dbReference type="PANTHER" id="PTHR30471">
    <property type="entry name" value="DNA REPAIR PROTEIN RADC"/>
    <property type="match status" value="1"/>
</dbReference>
<evidence type="ECO:0000259" key="7">
    <source>
        <dbReference type="PROSITE" id="PS50249"/>
    </source>
</evidence>
<dbReference type="InterPro" id="IPR046778">
    <property type="entry name" value="UPF0758_N"/>
</dbReference>
<evidence type="ECO:0000256" key="2">
    <source>
        <dbReference type="ARBA" id="ARBA00022723"/>
    </source>
</evidence>
<evidence type="ECO:0000256" key="3">
    <source>
        <dbReference type="ARBA" id="ARBA00022801"/>
    </source>
</evidence>
<evidence type="ECO:0000256" key="4">
    <source>
        <dbReference type="ARBA" id="ARBA00022833"/>
    </source>
</evidence>
<dbReference type="SUPFAM" id="SSF47781">
    <property type="entry name" value="RuvA domain 2-like"/>
    <property type="match status" value="1"/>
</dbReference>
<sequence>MAIKDWHEDDRPREKLLKLGASALSDAEILAIFLRTGTKQQSAIELARWLIEQFGSLAELLSAPSHAVLGCHGIGTAKYAQMMASLEMGKRYLDSQLKTGQPLNQSQLVKDYVTTQLRTQPNEVFAVLCLDSELRLIDYQVLFVGGITHCSVCIRQVLKHALSHIATSLIIAHNHPQADATPSVADDSLTKDLYQACRLIDIDLIDHIIVGKNATFSYAESGHSPF</sequence>
<dbReference type="InterPro" id="IPR037518">
    <property type="entry name" value="MPN"/>
</dbReference>
<dbReference type="Pfam" id="PF04002">
    <property type="entry name" value="RadC"/>
    <property type="match status" value="1"/>
</dbReference>
<dbReference type="PANTHER" id="PTHR30471:SF3">
    <property type="entry name" value="UPF0758 PROTEIN YEES-RELATED"/>
    <property type="match status" value="1"/>
</dbReference>
<protein>
    <recommendedName>
        <fullName evidence="7">MPN domain-containing protein</fullName>
    </recommendedName>
</protein>
<dbReference type="EMBL" id="MUYT01000007">
    <property type="protein sequence ID" value="OOS20681.1"/>
    <property type="molecule type" value="Genomic_DNA"/>
</dbReference>
<evidence type="ECO:0000313" key="8">
    <source>
        <dbReference type="EMBL" id="OOS20681.1"/>
    </source>
</evidence>
<dbReference type="RefSeq" id="WP_078307400.1">
    <property type="nucleotide sequence ID" value="NZ_MUYT01000007.1"/>
</dbReference>
<keyword evidence="2" id="KW-0479">Metal-binding</keyword>
<evidence type="ECO:0000256" key="5">
    <source>
        <dbReference type="ARBA" id="ARBA00023049"/>
    </source>
</evidence>
<keyword evidence="9" id="KW-1185">Reference proteome</keyword>
<dbReference type="AlphaFoldDB" id="A0A1T0CEX8"/>
<dbReference type="InterPro" id="IPR001405">
    <property type="entry name" value="UPF0758"/>
</dbReference>
<dbReference type="STRING" id="90241.B0682_05975"/>
<feature type="domain" description="MPN" evidence="7">
    <location>
        <begin position="102"/>
        <end position="224"/>
    </location>
</feature>
<dbReference type="GO" id="GO:0008237">
    <property type="term" value="F:metallopeptidase activity"/>
    <property type="evidence" value="ECO:0007669"/>
    <property type="project" value="UniProtKB-KW"/>
</dbReference>
<accession>A0A1T0CEX8</accession>
<comment type="similarity">
    <text evidence="6">Belongs to the UPF0758 family.</text>
</comment>
<organism evidence="8 9">
    <name type="scientific">Lwoffella lincolnii</name>
    <dbReference type="NCBI Taxonomy" id="90241"/>
    <lineage>
        <taxon>Bacteria</taxon>
        <taxon>Pseudomonadati</taxon>
        <taxon>Pseudomonadota</taxon>
        <taxon>Gammaproteobacteria</taxon>
        <taxon>Moraxellales</taxon>
        <taxon>Moraxellaceae</taxon>
        <taxon>Lwoffella</taxon>
    </lineage>
</organism>
<dbReference type="GO" id="GO:0006508">
    <property type="term" value="P:proteolysis"/>
    <property type="evidence" value="ECO:0007669"/>
    <property type="project" value="UniProtKB-KW"/>
</dbReference>
<evidence type="ECO:0000313" key="9">
    <source>
        <dbReference type="Proteomes" id="UP000191094"/>
    </source>
</evidence>
<dbReference type="InterPro" id="IPR025657">
    <property type="entry name" value="RadC_JAB"/>
</dbReference>
<name>A0A1T0CEX8_9GAMM</name>
<keyword evidence="5" id="KW-0482">Metalloprotease</keyword>
<evidence type="ECO:0000256" key="6">
    <source>
        <dbReference type="RuleBase" id="RU003797"/>
    </source>
</evidence>
<dbReference type="InterPro" id="IPR010994">
    <property type="entry name" value="RuvA_2-like"/>
</dbReference>